<dbReference type="RefSeq" id="WP_377332813.1">
    <property type="nucleotide sequence ID" value="NZ_JBHSGB010000006.1"/>
</dbReference>
<dbReference type="NCBIfam" id="TIGR00254">
    <property type="entry name" value="GGDEF"/>
    <property type="match status" value="1"/>
</dbReference>
<dbReference type="InterPro" id="IPR043128">
    <property type="entry name" value="Rev_trsase/Diguanyl_cyclase"/>
</dbReference>
<dbReference type="SMART" id="SM00267">
    <property type="entry name" value="GGDEF"/>
    <property type="match status" value="1"/>
</dbReference>
<evidence type="ECO:0000313" key="4">
    <source>
        <dbReference type="EMBL" id="MFC4654743.1"/>
    </source>
</evidence>
<dbReference type="EMBL" id="JBHSGB010000006">
    <property type="protein sequence ID" value="MFC4654743.1"/>
    <property type="molecule type" value="Genomic_DNA"/>
</dbReference>
<evidence type="ECO:0000256" key="1">
    <source>
        <dbReference type="SAM" id="Phobius"/>
    </source>
</evidence>
<dbReference type="PANTHER" id="PTHR46663:SF2">
    <property type="entry name" value="GGDEF DOMAIN-CONTAINING PROTEIN"/>
    <property type="match status" value="1"/>
</dbReference>
<dbReference type="Pfam" id="PF00990">
    <property type="entry name" value="GGDEF"/>
    <property type="match status" value="1"/>
</dbReference>
<dbReference type="InterPro" id="IPR001638">
    <property type="entry name" value="Solute-binding_3/MltF_N"/>
</dbReference>
<keyword evidence="1" id="KW-0472">Membrane</keyword>
<accession>A0ABV9JKG7</accession>
<dbReference type="SUPFAM" id="SSF55073">
    <property type="entry name" value="Nucleotide cyclase"/>
    <property type="match status" value="1"/>
</dbReference>
<gene>
    <name evidence="4" type="ORF">ACFO3I_06895</name>
</gene>
<evidence type="ECO:0000313" key="5">
    <source>
        <dbReference type="Proteomes" id="UP001595962"/>
    </source>
</evidence>
<evidence type="ECO:0000256" key="2">
    <source>
        <dbReference type="SAM" id="SignalP"/>
    </source>
</evidence>
<proteinExistence type="predicted"/>
<feature type="signal peptide" evidence="2">
    <location>
        <begin position="1"/>
        <end position="19"/>
    </location>
</feature>
<keyword evidence="5" id="KW-1185">Reference proteome</keyword>
<dbReference type="PANTHER" id="PTHR46663">
    <property type="entry name" value="DIGUANYLATE CYCLASE DGCT-RELATED"/>
    <property type="match status" value="1"/>
</dbReference>
<dbReference type="InterPro" id="IPR029787">
    <property type="entry name" value="Nucleotide_cyclase"/>
</dbReference>
<protein>
    <submittedName>
        <fullName evidence="4">Transporter substrate-binding domain-containing protein</fullName>
    </submittedName>
</protein>
<dbReference type="Proteomes" id="UP001595962">
    <property type="component" value="Unassembled WGS sequence"/>
</dbReference>
<dbReference type="CDD" id="cd01007">
    <property type="entry name" value="PBP2_BvgS_HisK_like"/>
    <property type="match status" value="1"/>
</dbReference>
<feature type="chain" id="PRO_5046320794" evidence="2">
    <location>
        <begin position="20"/>
        <end position="937"/>
    </location>
</feature>
<dbReference type="Gene3D" id="3.40.190.10">
    <property type="entry name" value="Periplasmic binding protein-like II"/>
    <property type="match status" value="6"/>
</dbReference>
<dbReference type="Gene3D" id="3.30.70.270">
    <property type="match status" value="1"/>
</dbReference>
<keyword evidence="1" id="KW-1133">Transmembrane helix</keyword>
<dbReference type="InterPro" id="IPR052163">
    <property type="entry name" value="DGC-Regulatory_Protein"/>
</dbReference>
<dbReference type="CDD" id="cd01949">
    <property type="entry name" value="GGDEF"/>
    <property type="match status" value="1"/>
</dbReference>
<comment type="caution">
    <text evidence="4">The sequence shown here is derived from an EMBL/GenBank/DDBJ whole genome shotgun (WGS) entry which is preliminary data.</text>
</comment>
<evidence type="ECO:0000259" key="3">
    <source>
        <dbReference type="PROSITE" id="PS50887"/>
    </source>
</evidence>
<name>A0ABV9JKG7_9GAMM</name>
<feature type="transmembrane region" description="Helical" evidence="1">
    <location>
        <begin position="732"/>
        <end position="754"/>
    </location>
</feature>
<keyword evidence="2" id="KW-0732">Signal</keyword>
<dbReference type="SMART" id="SM00062">
    <property type="entry name" value="PBPb"/>
    <property type="match status" value="3"/>
</dbReference>
<dbReference type="PROSITE" id="PS50887">
    <property type="entry name" value="GGDEF"/>
    <property type="match status" value="1"/>
</dbReference>
<feature type="domain" description="GGDEF" evidence="3">
    <location>
        <begin position="802"/>
        <end position="935"/>
    </location>
</feature>
<dbReference type="Pfam" id="PF00497">
    <property type="entry name" value="SBP_bac_3"/>
    <property type="match status" value="3"/>
</dbReference>
<dbReference type="SUPFAM" id="SSF53850">
    <property type="entry name" value="Periplasmic binding protein-like II"/>
    <property type="match status" value="3"/>
</dbReference>
<reference evidence="5" key="1">
    <citation type="journal article" date="2019" name="Int. J. Syst. Evol. Microbiol.">
        <title>The Global Catalogue of Microorganisms (GCM) 10K type strain sequencing project: providing services to taxonomists for standard genome sequencing and annotation.</title>
        <authorList>
            <consortium name="The Broad Institute Genomics Platform"/>
            <consortium name="The Broad Institute Genome Sequencing Center for Infectious Disease"/>
            <person name="Wu L."/>
            <person name="Ma J."/>
        </authorList>
    </citation>
    <scope>NUCLEOTIDE SEQUENCE [LARGE SCALE GENOMIC DNA]</scope>
    <source>
        <strain evidence="5">DT28</strain>
    </source>
</reference>
<organism evidence="4 5">
    <name type="scientific">Rheinheimera marina</name>
    <dbReference type="NCBI Taxonomy" id="1774958"/>
    <lineage>
        <taxon>Bacteria</taxon>
        <taxon>Pseudomonadati</taxon>
        <taxon>Pseudomonadota</taxon>
        <taxon>Gammaproteobacteria</taxon>
        <taxon>Chromatiales</taxon>
        <taxon>Chromatiaceae</taxon>
        <taxon>Rheinheimera</taxon>
    </lineage>
</organism>
<dbReference type="InterPro" id="IPR000160">
    <property type="entry name" value="GGDEF_dom"/>
</dbReference>
<keyword evidence="1" id="KW-0812">Transmembrane</keyword>
<sequence>MLRNLCCVLMLLLSSLLQASQNNALPAHLRVALSNDSYPYMFVDEYGNPAGLVVDFWQQVAKQQQIELEFVAVDWPESLQLLAERKVDFHGGLGVTPARARQFLLGQGYLELTSNVFVHRDLSRVTSLADLRPLVVGTVADATHSEILRRLLPGITLKTYPHASALYQAALAGEIQAFTGLDRLTPRYPEFEQLELLFPMYKKVPLQQIQLTFAAAKTNPNLHQALQQAASAVPSGFIDQIERKWLSVATDADSLLIGVSVGNQPFMHVSQSGEVQGFFVDMWRLWSKKTGIKVAFMPAQSDDLLAYLHKSRIDVQMAQMQHPEKMAGLQLAYHLYNLSSSFYFPNSQLIHQLSELAGKKVGIMHTSAYAAELRRNYPDLRWQEYRTLEALIDAAQRKQIAGFFAADLMISKRLSEMNSDSAFSALAEPRFDTAIYSLIRPGNEQLYQQIQQGFAQISLDELIALEQRWLDPAMPAYYRKFREQVPLTVDELDLATQELSVGVMANWPPIEFIASNGEFQGMTADILALLNQRLGARLQAKPYQDWSALMADFEQGKLAAVANMSDLPERHQFAEFSDDYWTLQWVLLGQAQQESVQAVAAMAPKRIAMMQDYQYLHEFVKNYPQHELVPVPSIEQGVDLMVRGDVDFVLDNIVAVGVVLTDPSLINLRVQIPTDLPAEASYFAIHKNYAPLRVLLNKGIKTISDQDRKTIQDKWLNLHIQQGLDRSHLIELILQVVAVAAAVVLVFWVWNYSLRREVNLRRQMEEKMRFMAGHDELTKLANRSLFMERLQSAIHQHARHNELLAVLFMDLDGFKQINDQYGHDVGDELLVQLAQVLKYCVRKTDTVARFGGDEFVLLLTGLVDRDDAAIVAEKILQCLEDSMVLSVCQIRASASIGIAVYPQDGTEAAPLLKVADQLMYQVKQSGKNQYRFSSRKP</sequence>